<dbReference type="RefSeq" id="WP_230846547.1">
    <property type="nucleotide sequence ID" value="NZ_CYSZ01000007.1"/>
</dbReference>
<dbReference type="SUPFAM" id="SSF48452">
    <property type="entry name" value="TPR-like"/>
    <property type="match status" value="1"/>
</dbReference>
<reference evidence="1" key="1">
    <citation type="submission" date="2022-12" db="EMBL/GenBank/DDBJ databases">
        <authorList>
            <person name="Voronina O.L."/>
            <person name="Kunda M.S."/>
            <person name="Ryzhova N."/>
            <person name="Aksenova E.I."/>
        </authorList>
    </citation>
    <scope>NUCLEOTIDE SEQUENCE</scope>
    <source>
        <strain evidence="1">SCCH136:Ach223948</strain>
    </source>
</reference>
<dbReference type="Gene3D" id="1.25.40.10">
    <property type="entry name" value="Tetratricopeptide repeat domain"/>
    <property type="match status" value="1"/>
</dbReference>
<name>A0A9X3R4V5_ALCXX</name>
<proteinExistence type="predicted"/>
<organism evidence="1 2">
    <name type="scientific">Alcaligenes xylosoxydans xylosoxydans</name>
    <name type="common">Achromobacter xylosoxidans</name>
    <dbReference type="NCBI Taxonomy" id="85698"/>
    <lineage>
        <taxon>Bacteria</taxon>
        <taxon>Pseudomonadati</taxon>
        <taxon>Pseudomonadota</taxon>
        <taxon>Betaproteobacteria</taxon>
        <taxon>Burkholderiales</taxon>
        <taxon>Alcaligenaceae</taxon>
        <taxon>Achromobacter</taxon>
    </lineage>
</organism>
<dbReference type="EMBL" id="JAPZVI010000011">
    <property type="protein sequence ID" value="MCZ8402886.1"/>
    <property type="molecule type" value="Genomic_DNA"/>
</dbReference>
<accession>A0A9X3R4V5</accession>
<evidence type="ECO:0000313" key="2">
    <source>
        <dbReference type="Proteomes" id="UP001141992"/>
    </source>
</evidence>
<comment type="caution">
    <text evidence="1">The sequence shown here is derived from an EMBL/GenBank/DDBJ whole genome shotgun (WGS) entry which is preliminary data.</text>
</comment>
<gene>
    <name evidence="1" type="ORF">O9570_15645</name>
</gene>
<evidence type="ECO:0008006" key="3">
    <source>
        <dbReference type="Google" id="ProtNLM"/>
    </source>
</evidence>
<dbReference type="AlphaFoldDB" id="A0A9X3R4V5"/>
<dbReference type="InterPro" id="IPR011990">
    <property type="entry name" value="TPR-like_helical_dom_sf"/>
</dbReference>
<sequence length="124" mass="13108">MLSAEDARLLAEVGFLAAGGGDSLRAETIFNALRRLRPDRAYPVVGLAVAWMNADRASDAVRLLEGAVLADPAEQVLVDAWRGFALQLAGRRAESRRLLETLVDGETEGARLARGLLGLAPAAG</sequence>
<dbReference type="Proteomes" id="UP001141992">
    <property type="component" value="Unassembled WGS sequence"/>
</dbReference>
<protein>
    <recommendedName>
        <fullName evidence="3">Tetratricopeptide repeat protein</fullName>
    </recommendedName>
</protein>
<evidence type="ECO:0000313" key="1">
    <source>
        <dbReference type="EMBL" id="MCZ8402886.1"/>
    </source>
</evidence>